<keyword evidence="1" id="KW-0472">Membrane</keyword>
<evidence type="ECO:0000256" key="1">
    <source>
        <dbReference type="SAM" id="Phobius"/>
    </source>
</evidence>
<dbReference type="EMBL" id="KV784378">
    <property type="protein sequence ID" value="OEU08823.1"/>
    <property type="molecule type" value="Genomic_DNA"/>
</dbReference>
<evidence type="ECO:0000313" key="3">
    <source>
        <dbReference type="Proteomes" id="UP000095751"/>
    </source>
</evidence>
<evidence type="ECO:0000313" key="2">
    <source>
        <dbReference type="EMBL" id="OEU08823.1"/>
    </source>
</evidence>
<sequence>MNTKKVNDDGDDDGEEIIKLQEQFDKARVALDVSQKQMFTLHKAWRAQLHELVYGTGIDWNKNFNVIGFWDSVYYCFSDSMMEIMQILCCLSLIWLMYQPMDGNDFSSLPFRTAIGFIPLILSSYYNNPTLGCLKNLLLDDDNSSATTETIAETLPRPFPVMLIFLGVGISSLFFMSYQQNQQEENIEKINKFRENLIGNKKKK</sequence>
<dbReference type="KEGG" id="fcy:FRACYDRAFT_249165"/>
<proteinExistence type="predicted"/>
<gene>
    <name evidence="2" type="ORF">FRACYDRAFT_249165</name>
</gene>
<dbReference type="InParanoid" id="A0A1E7ETD6"/>
<organism evidence="2 3">
    <name type="scientific">Fragilariopsis cylindrus CCMP1102</name>
    <dbReference type="NCBI Taxonomy" id="635003"/>
    <lineage>
        <taxon>Eukaryota</taxon>
        <taxon>Sar</taxon>
        <taxon>Stramenopiles</taxon>
        <taxon>Ochrophyta</taxon>
        <taxon>Bacillariophyta</taxon>
        <taxon>Bacillariophyceae</taxon>
        <taxon>Bacillariophycidae</taxon>
        <taxon>Bacillariales</taxon>
        <taxon>Bacillariaceae</taxon>
        <taxon>Fragilariopsis</taxon>
    </lineage>
</organism>
<dbReference type="OrthoDB" id="55337at2759"/>
<protein>
    <submittedName>
        <fullName evidence="2">Uncharacterized protein</fullName>
    </submittedName>
</protein>
<reference evidence="2 3" key="1">
    <citation type="submission" date="2016-09" db="EMBL/GenBank/DDBJ databases">
        <title>Extensive genetic diversity and differential bi-allelic expression allows diatom success in the polar Southern Ocean.</title>
        <authorList>
            <consortium name="DOE Joint Genome Institute"/>
            <person name="Mock T."/>
            <person name="Otillar R.P."/>
            <person name="Strauss J."/>
            <person name="Dupont C."/>
            <person name="Frickenhaus S."/>
            <person name="Maumus F."/>
            <person name="Mcmullan M."/>
            <person name="Sanges R."/>
            <person name="Schmutz J."/>
            <person name="Toseland A."/>
            <person name="Valas R."/>
            <person name="Veluchamy A."/>
            <person name="Ward B.J."/>
            <person name="Allen A."/>
            <person name="Barry K."/>
            <person name="Falciatore A."/>
            <person name="Ferrante M."/>
            <person name="Fortunato A.E."/>
            <person name="Gloeckner G."/>
            <person name="Gruber A."/>
            <person name="Hipkin R."/>
            <person name="Janech M."/>
            <person name="Kroth P."/>
            <person name="Leese F."/>
            <person name="Lindquist E."/>
            <person name="Lyon B.R."/>
            <person name="Martin J."/>
            <person name="Mayer C."/>
            <person name="Parker M."/>
            <person name="Quesneville H."/>
            <person name="Raymond J."/>
            <person name="Uhlig C."/>
            <person name="Valentin K.U."/>
            <person name="Worden A.Z."/>
            <person name="Armbrust E.V."/>
            <person name="Bowler C."/>
            <person name="Green B."/>
            <person name="Moulton V."/>
            <person name="Van Oosterhout C."/>
            <person name="Grigoriev I."/>
        </authorList>
    </citation>
    <scope>NUCLEOTIDE SEQUENCE [LARGE SCALE GENOMIC DNA]</scope>
    <source>
        <strain evidence="2 3">CCMP1102</strain>
    </source>
</reference>
<accession>A0A1E7ETD6</accession>
<feature type="transmembrane region" description="Helical" evidence="1">
    <location>
        <begin position="159"/>
        <end position="178"/>
    </location>
</feature>
<keyword evidence="3" id="KW-1185">Reference proteome</keyword>
<keyword evidence="1" id="KW-1133">Transmembrane helix</keyword>
<dbReference type="Proteomes" id="UP000095751">
    <property type="component" value="Unassembled WGS sequence"/>
</dbReference>
<keyword evidence="1" id="KW-0812">Transmembrane</keyword>
<dbReference type="AlphaFoldDB" id="A0A1E7ETD6"/>
<name>A0A1E7ETD6_9STRA</name>
<feature type="transmembrane region" description="Helical" evidence="1">
    <location>
        <begin position="72"/>
        <end position="97"/>
    </location>
</feature>